<dbReference type="PANTHER" id="PTHR46114">
    <property type="entry name" value="APPLE DOMAIN-CONTAINING PROTEIN"/>
    <property type="match status" value="1"/>
</dbReference>
<organism evidence="1 2">
    <name type="scientific">Glossina morsitans morsitans</name>
    <name type="common">Savannah tsetse fly</name>
    <dbReference type="NCBI Taxonomy" id="37546"/>
    <lineage>
        <taxon>Eukaryota</taxon>
        <taxon>Metazoa</taxon>
        <taxon>Ecdysozoa</taxon>
        <taxon>Arthropoda</taxon>
        <taxon>Hexapoda</taxon>
        <taxon>Insecta</taxon>
        <taxon>Pterygota</taxon>
        <taxon>Neoptera</taxon>
        <taxon>Endopterygota</taxon>
        <taxon>Diptera</taxon>
        <taxon>Brachycera</taxon>
        <taxon>Muscomorpha</taxon>
        <taxon>Hippoboscoidea</taxon>
        <taxon>Glossinidae</taxon>
        <taxon>Glossina</taxon>
    </lineage>
</organism>
<evidence type="ECO:0000313" key="2">
    <source>
        <dbReference type="Proteomes" id="UP000092444"/>
    </source>
</evidence>
<protein>
    <submittedName>
        <fullName evidence="1">Uncharacterized protein</fullName>
    </submittedName>
</protein>
<name>A0A1B0GCR7_GLOMM</name>
<proteinExistence type="predicted"/>
<sequence>MMYSNILLPLVTSDKIILPFLHIELGVVKNFVKACKQRNKVYIYLKEIRIGDMKIKEGIFINPQIINLYEDARLDSMLGKFSLFVNRRVTLGCNMSLNVRLPHSSMDKGERFHQEISNMEKT</sequence>
<reference evidence="1" key="1">
    <citation type="submission" date="2020-05" db="UniProtKB">
        <authorList>
            <consortium name="EnsemblMetazoa"/>
        </authorList>
    </citation>
    <scope>IDENTIFICATION</scope>
    <source>
        <strain evidence="1">Yale</strain>
    </source>
</reference>
<dbReference type="VEuPathDB" id="VectorBase:GMOY011093"/>
<dbReference type="STRING" id="37546.A0A1B0GCR7"/>
<dbReference type="PANTHER" id="PTHR46114:SF1">
    <property type="entry name" value="ZAD DOMAIN-CONTAINING PROTEIN"/>
    <property type="match status" value="1"/>
</dbReference>
<dbReference type="AlphaFoldDB" id="A0A1B0GCR7"/>
<evidence type="ECO:0000313" key="1">
    <source>
        <dbReference type="EnsemblMetazoa" id="GMOY011093-PA"/>
    </source>
</evidence>
<dbReference type="Proteomes" id="UP000092444">
    <property type="component" value="Unassembled WGS sequence"/>
</dbReference>
<keyword evidence="2" id="KW-1185">Reference proteome</keyword>
<dbReference type="EMBL" id="CCAG010002196">
    <property type="status" value="NOT_ANNOTATED_CDS"/>
    <property type="molecule type" value="Genomic_DNA"/>
</dbReference>
<dbReference type="EnsemblMetazoa" id="GMOY011093-RA">
    <property type="protein sequence ID" value="GMOY011093-PA"/>
    <property type="gene ID" value="GMOY011093"/>
</dbReference>
<accession>A0A1B0GCR7</accession>